<proteinExistence type="evidence at transcript level"/>
<name>A0A6F9DEH3_9ASCI</name>
<dbReference type="PANTHER" id="PTHR12893:SF0">
    <property type="entry name" value="GRASP65"/>
    <property type="match status" value="1"/>
</dbReference>
<evidence type="ECO:0000256" key="1">
    <source>
        <dbReference type="ARBA" id="ARBA00004394"/>
    </source>
</evidence>
<dbReference type="InterPro" id="IPR024958">
    <property type="entry name" value="GRASP_PDZ"/>
</dbReference>
<accession>A0A6F9DEH3</accession>
<dbReference type="GO" id="GO:0007030">
    <property type="term" value="P:Golgi organization"/>
    <property type="evidence" value="ECO:0007669"/>
    <property type="project" value="TreeGrafter"/>
</dbReference>
<dbReference type="PROSITE" id="PS51865">
    <property type="entry name" value="PDZ_GRASP"/>
    <property type="match status" value="2"/>
</dbReference>
<evidence type="ECO:0000256" key="9">
    <source>
        <dbReference type="PIRSR" id="PIRSR607583-1"/>
    </source>
</evidence>
<evidence type="ECO:0000256" key="3">
    <source>
        <dbReference type="ARBA" id="ARBA00022553"/>
    </source>
</evidence>
<evidence type="ECO:0000256" key="7">
    <source>
        <dbReference type="ARBA" id="ARBA00023136"/>
    </source>
</evidence>
<feature type="domain" description="PDZ GRASP-type" evidence="10">
    <location>
        <begin position="15"/>
        <end position="105"/>
    </location>
</feature>
<evidence type="ECO:0000259" key="10">
    <source>
        <dbReference type="PROSITE" id="PS51865"/>
    </source>
</evidence>
<keyword evidence="8" id="KW-0449">Lipoprotein</keyword>
<evidence type="ECO:0000313" key="11">
    <source>
        <dbReference type="EMBL" id="CAB3250373.1"/>
    </source>
</evidence>
<keyword evidence="6" id="KW-0333">Golgi apparatus</keyword>
<keyword evidence="5" id="KW-0677">Repeat</keyword>
<evidence type="ECO:0000256" key="5">
    <source>
        <dbReference type="ARBA" id="ARBA00022737"/>
    </source>
</evidence>
<dbReference type="Gene3D" id="2.30.42.10">
    <property type="match status" value="2"/>
</dbReference>
<organism evidence="11">
    <name type="scientific">Phallusia mammillata</name>
    <dbReference type="NCBI Taxonomy" id="59560"/>
    <lineage>
        <taxon>Eukaryota</taxon>
        <taxon>Metazoa</taxon>
        <taxon>Chordata</taxon>
        <taxon>Tunicata</taxon>
        <taxon>Ascidiacea</taxon>
        <taxon>Phlebobranchia</taxon>
        <taxon>Ascidiidae</taxon>
        <taxon>Phallusia</taxon>
    </lineage>
</organism>
<sequence length="420" mass="44086">MGGSNSVEIPGGGSEGYHVLRVQENSPGFKAGLEPFFDFIVMIGNTRLNKDDDRLKDLLRANVEKPIKMYVYSSKTLKLREVTITPSSMWGGQGLLGVSIRFCSFDGANENVWHVLEVEPNSPAYIAGLRPFSDYIIGADSLLSEQDDLFTLIESHDGRQLKLFVYNSDTDASREVIITPNSAWGGDGSLGCGIGYGYLHRIPTLPFTEGKTISVHHPVPPSSGDATVVNMTGKPPSGDGFAEVPLQTSVAPAVAIPNIAPPVATSSNLLPGNTGVPATASYGAPPSDGLTSTPSLASTIPGIPPLVNIQMPPTLPTGVQYQPGTMPQLNFTPVSGIAPLPAIPNLNLPPLTLPSGMPLPSLDSLAANLPTVETTASAEPTQTETAPEVAPLTTTSVPAPVILEANPIIEQAQQQAVETN</sequence>
<dbReference type="EMBL" id="LR785534">
    <property type="protein sequence ID" value="CAB3250373.1"/>
    <property type="molecule type" value="mRNA"/>
</dbReference>
<keyword evidence="3" id="KW-0597">Phosphoprotein</keyword>
<feature type="domain" description="PDZ GRASP-type" evidence="10">
    <location>
        <begin position="111"/>
        <end position="199"/>
    </location>
</feature>
<dbReference type="SUPFAM" id="SSF50156">
    <property type="entry name" value="PDZ domain-like"/>
    <property type="match status" value="2"/>
</dbReference>
<dbReference type="InterPro" id="IPR036034">
    <property type="entry name" value="PDZ_sf"/>
</dbReference>
<dbReference type="InterPro" id="IPR007583">
    <property type="entry name" value="GRASP55_65"/>
</dbReference>
<dbReference type="Pfam" id="PF04495">
    <property type="entry name" value="GRASP55_65"/>
    <property type="match status" value="1"/>
</dbReference>
<keyword evidence="9" id="KW-0862">Zinc</keyword>
<dbReference type="GO" id="GO:0046872">
    <property type="term" value="F:metal ion binding"/>
    <property type="evidence" value="ECO:0007669"/>
    <property type="project" value="UniProtKB-KW"/>
</dbReference>
<evidence type="ECO:0000256" key="8">
    <source>
        <dbReference type="ARBA" id="ARBA00023288"/>
    </source>
</evidence>
<feature type="binding site" evidence="9">
    <location>
        <position position="18"/>
    </location>
    <ligand>
        <name>Zn(2+)</name>
        <dbReference type="ChEBI" id="CHEBI:29105"/>
    </ligand>
</feature>
<gene>
    <name evidence="11" type="primary">Gorasp2</name>
</gene>
<evidence type="ECO:0000256" key="4">
    <source>
        <dbReference type="ARBA" id="ARBA00022707"/>
    </source>
</evidence>
<dbReference type="GO" id="GO:0000139">
    <property type="term" value="C:Golgi membrane"/>
    <property type="evidence" value="ECO:0007669"/>
    <property type="project" value="UniProtKB-SubCell"/>
</dbReference>
<dbReference type="PANTHER" id="PTHR12893">
    <property type="entry name" value="GOLGI REASSEMBLY STACKING PROTEIN GRASP"/>
    <property type="match status" value="1"/>
</dbReference>
<comment type="subcellular location">
    <subcellularLocation>
        <location evidence="1">Golgi apparatus membrane</location>
    </subcellularLocation>
</comment>
<dbReference type="AlphaFoldDB" id="A0A6F9DEH3"/>
<keyword evidence="4" id="KW-0519">Myristate</keyword>
<reference evidence="11" key="1">
    <citation type="submission" date="2020-04" db="EMBL/GenBank/DDBJ databases">
        <authorList>
            <person name="Neveu A P."/>
        </authorList>
    </citation>
    <scope>NUCLEOTIDE SEQUENCE</scope>
    <source>
        <tissue evidence="11">Whole embryo</tissue>
    </source>
</reference>
<dbReference type="FunFam" id="2.30.42.10:FF:000026">
    <property type="entry name" value="Golgi reassembly stacking protein 2"/>
    <property type="match status" value="1"/>
</dbReference>
<keyword evidence="9" id="KW-0479">Metal-binding</keyword>
<comment type="similarity">
    <text evidence="2">Belongs to the GORASP family.</text>
</comment>
<feature type="binding site" evidence="9">
    <location>
        <position position="103"/>
    </location>
    <ligand>
        <name>Zn(2+)</name>
        <dbReference type="ChEBI" id="CHEBI:29105"/>
    </ligand>
</feature>
<protein>
    <submittedName>
        <fullName evidence="11">Golgi reassembly-stacking protein 2</fullName>
    </submittedName>
</protein>
<evidence type="ECO:0000256" key="2">
    <source>
        <dbReference type="ARBA" id="ARBA00007144"/>
    </source>
</evidence>
<evidence type="ECO:0000256" key="6">
    <source>
        <dbReference type="ARBA" id="ARBA00023034"/>
    </source>
</evidence>
<keyword evidence="7" id="KW-0472">Membrane</keyword>
<dbReference type="FunFam" id="2.30.42.10:FF:000056">
    <property type="entry name" value="Golgi reassembly-stacking protein 2 isoform 1"/>
    <property type="match status" value="1"/>
</dbReference>